<evidence type="ECO:0000313" key="2">
    <source>
        <dbReference type="EMBL" id="CAB0006560.1"/>
    </source>
</evidence>
<reference evidence="2 3" key="1">
    <citation type="submission" date="2020-02" db="EMBL/GenBank/DDBJ databases">
        <authorList>
            <person name="Ferguson B K."/>
        </authorList>
    </citation>
    <scope>NUCLEOTIDE SEQUENCE [LARGE SCALE GENOMIC DNA]</scope>
</reference>
<feature type="compositionally biased region" description="Low complexity" evidence="1">
    <location>
        <begin position="1"/>
        <end position="21"/>
    </location>
</feature>
<feature type="compositionally biased region" description="Low complexity" evidence="1">
    <location>
        <begin position="31"/>
        <end position="40"/>
    </location>
</feature>
<dbReference type="Proteomes" id="UP000479000">
    <property type="component" value="Unassembled WGS sequence"/>
</dbReference>
<evidence type="ECO:0000256" key="1">
    <source>
        <dbReference type="SAM" id="MobiDB-lite"/>
    </source>
</evidence>
<keyword evidence="3" id="KW-1185">Reference proteome</keyword>
<evidence type="ECO:0000313" key="3">
    <source>
        <dbReference type="Proteomes" id="UP000479000"/>
    </source>
</evidence>
<dbReference type="EMBL" id="CADCXU010017794">
    <property type="protein sequence ID" value="CAB0006560.1"/>
    <property type="molecule type" value="Genomic_DNA"/>
</dbReference>
<organism evidence="2 3">
    <name type="scientific">Nesidiocoris tenuis</name>
    <dbReference type="NCBI Taxonomy" id="355587"/>
    <lineage>
        <taxon>Eukaryota</taxon>
        <taxon>Metazoa</taxon>
        <taxon>Ecdysozoa</taxon>
        <taxon>Arthropoda</taxon>
        <taxon>Hexapoda</taxon>
        <taxon>Insecta</taxon>
        <taxon>Pterygota</taxon>
        <taxon>Neoptera</taxon>
        <taxon>Paraneoptera</taxon>
        <taxon>Hemiptera</taxon>
        <taxon>Heteroptera</taxon>
        <taxon>Panheteroptera</taxon>
        <taxon>Cimicomorpha</taxon>
        <taxon>Miridae</taxon>
        <taxon>Dicyphina</taxon>
        <taxon>Nesidiocoris</taxon>
    </lineage>
</organism>
<name>A0A6H5GTV9_9HEMI</name>
<gene>
    <name evidence="2" type="ORF">NTEN_LOCUS12037</name>
</gene>
<feature type="region of interest" description="Disordered" evidence="1">
    <location>
        <begin position="1"/>
        <end position="40"/>
    </location>
</feature>
<accession>A0A6H5GTV9</accession>
<sequence length="332" mass="36635">MRSPGNSSRGVGSGRSSGPTPIVWTSPEHPQSGQQSSGQGQAISMVPLTHPMRGKLVFEGGRARPGQLRSQPIKDTIPGACAASALHGPKGRLRDSAVASAGPECRPTIRLENKIQLGLRHSWIAEDSKHPGTFCYRTLKGPLPRNRSHGKKCICRKSSQLLDRRLAVSRLRPPGPAVQFLLNLLERLSFGFNNDSHDEYGADERRPREYEIVQVHAPSESDRVVNLVHDERRRRQDERRHSGCEAFDALREIFALNCRSYGSEPQAEENAVNDKTGEWDPVAIRDVDCRLGVEVEPEACAGHCQGATWSNKNRILKMSSCISTKAQPETEG</sequence>
<protein>
    <submittedName>
        <fullName evidence="2">Uncharacterized protein</fullName>
    </submittedName>
</protein>
<proteinExistence type="predicted"/>
<dbReference type="AlphaFoldDB" id="A0A6H5GTV9"/>